<dbReference type="PANTHER" id="PTHR11804">
    <property type="entry name" value="PROTEASE M3 THIMET OLIGOPEPTIDASE-RELATED"/>
    <property type="match status" value="1"/>
</dbReference>
<evidence type="ECO:0000256" key="6">
    <source>
        <dbReference type="ARBA" id="ARBA00023049"/>
    </source>
</evidence>
<dbReference type="InterPro" id="IPR024079">
    <property type="entry name" value="MetalloPept_cat_dom_sf"/>
</dbReference>
<dbReference type="Pfam" id="PF01432">
    <property type="entry name" value="Peptidase_M3"/>
    <property type="match status" value="1"/>
</dbReference>
<sequence>MLLRRVFQQYDISILLLANKQDAYGRISRLKGIMRLFTLGLSRNALAARNFSSLAKYRPLPLLSADHNSGHVEARRNIIFKMGNATPSKVVGYYVIFPVIPDETVENNVFLANIAQNGDWPALSSATPKDMYEGTVRTLMEYGATVMEHLEHLEQTKPDAVTFDNVLEPLLSEEYDVDYTFNTLLLKMLTDWTECSNRSFDADFYHIKVMSARDHMEKLGNQSFQAALKELYANDPKATDAWKQRLIEWYLLEIRASGMDRTDEKERKVLGSWSRFVDEYRSKYLTNIMSTNDQHVFNVPSKSALRDAPPHVLKTLAADKKNAETGPWRAVMEPSSILPLLQYCGDRQLRASAWDRWISRASFEHDFYNNSINIEEIRHNNEGFAKALGYTCVAEHRLANKMAGSPETVRNFLNALIRRIRPVFIDRMDAWTSYAQSKELITADLQAFDLFYVCRREAEHHFEVDTLDLMNYFPFWQTFENLTQILSHIFGLKFQNVTDTGLEKCHPSVRIYAVADTSTGEHLGRLYIDPFDRTNKRASWSTFLGRTTNNVRNLDKIVYMVGSANEPNENGQSLLHHSQLQSLLFHTGRATQLLLSRSPYRDIAIPQAPMYASDWDAADLLPTFTQLFVHKPNLLAALSSPNVTNGEHLSENAANAVSLALSRSMLWETYRVLFWSDYDLSIYEMEDRKKKFWLDMYRELHKEYFPFKLERNNYHPCSFTPIFAMQPHMGMYYRKLWSEMLALDVHETFDQEGNEQVTGERFKTAILNPGAGDVQSELYRRFQGRDPSVGAICDFYDPPAVYDSEEALHS</sequence>
<keyword evidence="5 7" id="KW-0862">Zinc</keyword>
<dbReference type="Gene3D" id="3.40.390.10">
    <property type="entry name" value="Collagenase (Catalytic Domain)"/>
    <property type="match status" value="1"/>
</dbReference>
<dbReference type="AlphaFoldDB" id="A0A7E4V3I6"/>
<dbReference type="Gene3D" id="1.10.1370.10">
    <property type="entry name" value="Neurolysin, domain 3"/>
    <property type="match status" value="1"/>
</dbReference>
<feature type="domain" description="Peptidase M3A/M3B catalytic" evidence="8">
    <location>
        <begin position="340"/>
        <end position="794"/>
    </location>
</feature>
<evidence type="ECO:0000256" key="3">
    <source>
        <dbReference type="ARBA" id="ARBA00022723"/>
    </source>
</evidence>
<evidence type="ECO:0000256" key="7">
    <source>
        <dbReference type="RuleBase" id="RU003435"/>
    </source>
</evidence>
<keyword evidence="4 7" id="KW-0378">Hydrolase</keyword>
<keyword evidence="3 7" id="KW-0479">Metal-binding</keyword>
<protein>
    <submittedName>
        <fullName evidence="10">Peptidase_M3 domain-containing protein</fullName>
    </submittedName>
</protein>
<comment type="cofactor">
    <cofactor evidence="7">
        <name>Zn(2+)</name>
        <dbReference type="ChEBI" id="CHEBI:29105"/>
    </cofactor>
    <text evidence="7">Binds 1 zinc ion.</text>
</comment>
<reference evidence="10" key="2">
    <citation type="submission" date="2020-10" db="UniProtKB">
        <authorList>
            <consortium name="WormBaseParasite"/>
        </authorList>
    </citation>
    <scope>IDENTIFICATION</scope>
</reference>
<dbReference type="InterPro" id="IPR001567">
    <property type="entry name" value="Pept_M3A_M3B_dom"/>
</dbReference>
<keyword evidence="6 7" id="KW-0482">Metalloprotease</keyword>
<evidence type="ECO:0000259" key="8">
    <source>
        <dbReference type="Pfam" id="PF01432"/>
    </source>
</evidence>
<keyword evidence="9" id="KW-1185">Reference proteome</keyword>
<reference evidence="9" key="1">
    <citation type="journal article" date="2013" name="Genetics">
        <title>The draft genome and transcriptome of Panagrellus redivivus are shaped by the harsh demands of a free-living lifestyle.</title>
        <authorList>
            <person name="Srinivasan J."/>
            <person name="Dillman A.R."/>
            <person name="Macchietto M.G."/>
            <person name="Heikkinen L."/>
            <person name="Lakso M."/>
            <person name="Fracchia K.M."/>
            <person name="Antoshechkin I."/>
            <person name="Mortazavi A."/>
            <person name="Wong G."/>
            <person name="Sternberg P.W."/>
        </authorList>
    </citation>
    <scope>NUCLEOTIDE SEQUENCE [LARGE SCALE GENOMIC DNA]</scope>
    <source>
        <strain evidence="9">MT8872</strain>
    </source>
</reference>
<dbReference type="SUPFAM" id="SSF55486">
    <property type="entry name" value="Metalloproteases ('zincins'), catalytic domain"/>
    <property type="match status" value="1"/>
</dbReference>
<name>A0A7E4V3I6_PANRE</name>
<evidence type="ECO:0000256" key="4">
    <source>
        <dbReference type="ARBA" id="ARBA00022801"/>
    </source>
</evidence>
<evidence type="ECO:0000256" key="1">
    <source>
        <dbReference type="ARBA" id="ARBA00006040"/>
    </source>
</evidence>
<dbReference type="PANTHER" id="PTHR11804:SF83">
    <property type="entry name" value="LD37516P"/>
    <property type="match status" value="1"/>
</dbReference>
<evidence type="ECO:0000256" key="5">
    <source>
        <dbReference type="ARBA" id="ARBA00022833"/>
    </source>
</evidence>
<evidence type="ECO:0000256" key="2">
    <source>
        <dbReference type="ARBA" id="ARBA00022670"/>
    </source>
</evidence>
<organism evidence="9 10">
    <name type="scientific">Panagrellus redivivus</name>
    <name type="common">Microworm</name>
    <dbReference type="NCBI Taxonomy" id="6233"/>
    <lineage>
        <taxon>Eukaryota</taxon>
        <taxon>Metazoa</taxon>
        <taxon>Ecdysozoa</taxon>
        <taxon>Nematoda</taxon>
        <taxon>Chromadorea</taxon>
        <taxon>Rhabditida</taxon>
        <taxon>Tylenchina</taxon>
        <taxon>Panagrolaimomorpha</taxon>
        <taxon>Panagrolaimoidea</taxon>
        <taxon>Panagrolaimidae</taxon>
        <taxon>Panagrellus</taxon>
    </lineage>
</organism>
<dbReference type="GO" id="GO:0006508">
    <property type="term" value="P:proteolysis"/>
    <property type="evidence" value="ECO:0007669"/>
    <property type="project" value="UniProtKB-KW"/>
</dbReference>
<comment type="similarity">
    <text evidence="1 7">Belongs to the peptidase M3 family.</text>
</comment>
<dbReference type="WBParaSite" id="Pan_g15671.t1">
    <property type="protein sequence ID" value="Pan_g15671.t1"/>
    <property type="gene ID" value="Pan_g15671"/>
</dbReference>
<dbReference type="GO" id="GO:0004222">
    <property type="term" value="F:metalloendopeptidase activity"/>
    <property type="evidence" value="ECO:0007669"/>
    <property type="project" value="InterPro"/>
</dbReference>
<accession>A0A7E4V3I6</accession>
<dbReference type="InterPro" id="IPR045090">
    <property type="entry name" value="Pept_M3A_M3B"/>
</dbReference>
<dbReference type="GO" id="GO:0046872">
    <property type="term" value="F:metal ion binding"/>
    <property type="evidence" value="ECO:0007669"/>
    <property type="project" value="UniProtKB-UniRule"/>
</dbReference>
<evidence type="ECO:0000313" key="9">
    <source>
        <dbReference type="Proteomes" id="UP000492821"/>
    </source>
</evidence>
<dbReference type="FunFam" id="1.10.1370.10:FF:000010">
    <property type="entry name" value="Protein CBG00366"/>
    <property type="match status" value="1"/>
</dbReference>
<proteinExistence type="inferred from homology"/>
<dbReference type="Proteomes" id="UP000492821">
    <property type="component" value="Unassembled WGS sequence"/>
</dbReference>
<keyword evidence="2 7" id="KW-0645">Protease</keyword>
<evidence type="ECO:0000313" key="10">
    <source>
        <dbReference type="WBParaSite" id="Pan_g15671.t1"/>
    </source>
</evidence>
<dbReference type="InterPro" id="IPR024077">
    <property type="entry name" value="Neurolysin/TOP_dom2"/>
</dbReference>